<keyword evidence="3" id="KW-0378">Hydrolase</keyword>
<evidence type="ECO:0000256" key="3">
    <source>
        <dbReference type="ARBA" id="ARBA00022801"/>
    </source>
</evidence>
<evidence type="ECO:0000259" key="6">
    <source>
        <dbReference type="SMART" id="SM00089"/>
    </source>
</evidence>
<dbReference type="PANTHER" id="PTHR23221:SF7">
    <property type="entry name" value="PHOSPHATIDYLINOSITOL-GLYCAN-SPECIFIC PHOSPHOLIPASE D"/>
    <property type="match status" value="1"/>
</dbReference>
<dbReference type="SMART" id="SM00191">
    <property type="entry name" value="Int_alpha"/>
    <property type="match status" value="6"/>
</dbReference>
<reference evidence="7" key="1">
    <citation type="journal article" date="2005" name="Environ. Microbiol.">
        <title>Genetic and functional properties of uncultivated thermophilic crenarchaeotes from a subsurface gold mine as revealed by analysis of genome fragments.</title>
        <authorList>
            <person name="Nunoura T."/>
            <person name="Hirayama H."/>
            <person name="Takami H."/>
            <person name="Oida H."/>
            <person name="Nishi S."/>
            <person name="Shimamura S."/>
            <person name="Suzuki Y."/>
            <person name="Inagaki F."/>
            <person name="Takai K."/>
            <person name="Nealson K.H."/>
            <person name="Horikoshi K."/>
        </authorList>
    </citation>
    <scope>NUCLEOTIDE SEQUENCE</scope>
</reference>
<dbReference type="PANTHER" id="PTHR23221">
    <property type="entry name" value="GLYCOSYLPHOSPHATIDYLINOSITOL PHOSPHOLIPASE D"/>
    <property type="match status" value="1"/>
</dbReference>
<dbReference type="EMBL" id="AP011802">
    <property type="protein sequence ID" value="BAL59251.1"/>
    <property type="molecule type" value="Genomic_DNA"/>
</dbReference>
<dbReference type="AlphaFoldDB" id="H5SSW5"/>
<dbReference type="InterPro" id="IPR000413">
    <property type="entry name" value="Integrin_alpha"/>
</dbReference>
<feature type="domain" description="PKD/Chitinase" evidence="6">
    <location>
        <begin position="541"/>
        <end position="631"/>
    </location>
</feature>
<dbReference type="SUPFAM" id="SSF69318">
    <property type="entry name" value="Integrin alpha N-terminal domain"/>
    <property type="match status" value="1"/>
</dbReference>
<organism evidence="7">
    <name type="scientific">Acetithermum autotrophicum</name>
    <dbReference type="NCBI Taxonomy" id="1446466"/>
    <lineage>
        <taxon>Bacteria</taxon>
        <taxon>Candidatus Bipolaricaulota</taxon>
        <taxon>Candidatus Acetithermum</taxon>
    </lineage>
</organism>
<dbReference type="GO" id="GO:0016787">
    <property type="term" value="F:hydrolase activity"/>
    <property type="evidence" value="ECO:0007669"/>
    <property type="project" value="UniProtKB-KW"/>
</dbReference>
<dbReference type="Gene3D" id="2.130.10.130">
    <property type="entry name" value="Integrin alpha, N-terminal"/>
    <property type="match status" value="3"/>
</dbReference>
<dbReference type="Gene3D" id="1.10.1330.10">
    <property type="entry name" value="Dockerin domain"/>
    <property type="match status" value="1"/>
</dbReference>
<dbReference type="InterPro" id="IPR028994">
    <property type="entry name" value="Integrin_alpha_N"/>
</dbReference>
<dbReference type="InterPro" id="IPR022409">
    <property type="entry name" value="PKD/Chitinase_dom"/>
</dbReference>
<dbReference type="InterPro" id="IPR013519">
    <property type="entry name" value="Int_alpha_beta-p"/>
</dbReference>
<dbReference type="SMART" id="SM00089">
    <property type="entry name" value="PKD"/>
    <property type="match status" value="1"/>
</dbReference>
<reference evidence="7" key="2">
    <citation type="journal article" date="2012" name="PLoS ONE">
        <title>A Deeply Branching Thermophilic Bacterium with an Ancient Acetyl-CoA Pathway Dominates a Subsurface Ecosystem.</title>
        <authorList>
            <person name="Takami H."/>
            <person name="Noguchi H."/>
            <person name="Takaki Y."/>
            <person name="Uchiyama I."/>
            <person name="Toyoda A."/>
            <person name="Nishi S."/>
            <person name="Chee G.-J."/>
            <person name="Arai W."/>
            <person name="Nunoura T."/>
            <person name="Itoh T."/>
            <person name="Hattori M."/>
            <person name="Takai K."/>
        </authorList>
    </citation>
    <scope>NUCLEOTIDE SEQUENCE</scope>
</reference>
<dbReference type="Gene3D" id="2.60.40.10">
    <property type="entry name" value="Immunoglobulins"/>
    <property type="match status" value="1"/>
</dbReference>
<dbReference type="GO" id="GO:0008305">
    <property type="term" value="C:integrin complex"/>
    <property type="evidence" value="ECO:0007669"/>
    <property type="project" value="InterPro"/>
</dbReference>
<sequence>MKPATVRRAVPKYLFFLGMVWLLGVGGGASPVVLDIADGNQDITIFGANAKDFLTDFNSIAVGDVNGDGFADLILGDPAADVEEGDRRDAGKVYVIFGRSTFESIYDLAKSHADIVVTGARSGDALGTAVAVGDVNGDGRLDLIIGAAGADGPDGLPERRRDAGAVYVIYGRPTPNKLIDIFDGDQDITIHGETPGDRLGASVATGDLNGDGIADLILGATDADGPRKERANAGQVYVLFGSTSFPRTIDLARRNADMTIFGRNSTDQLGNVIVSAEVNGDGFDDLIIAAHQADGPGNGRSNAGEVYIFFGSTTLPERADLAKDRPDVFIYGADAGDTLGVSVAVGDLDGDGIKDIILGAPGASGPQNKRPGAGEVYVLRGGALLQGVYDFAAGQYDMIIYGAEAGDRLGRAVASGLIGGATFDDPYWDMVLGADSADGPENKRRNAGEAYLILGQSPLPRTIDLAARDAPITAVFVGTEADDRLGSAAIAGDLDGDGLAEVILGALNADGAENLKPDSGEAYIFFGSRFGPPKPPNQPPIANAGPDQTVTVGTLVTLDGSKSSDPDGDPLTFSWSIISQPEGSTATLTDADKAQAKFTPDVVGDYIIELVVTDPDGATGSDQVKVTAQPPPPTRRKGDVDNDGDVDIIDAKLAAEFIVGLRDLDGLARWAADVRGPCQPAPGSAENIDVTDVRWIAEFAIGVRTEMFCLEVPLPTATVKTLTPLRVRALHRAIEFSAPMGTQISVRIFDMLGRPIYRAESSAGALRWALEDQAGRPVANGVYITVIELWDGTERTVHVRKLVVRW</sequence>
<evidence type="ECO:0000256" key="2">
    <source>
        <dbReference type="ARBA" id="ARBA00022737"/>
    </source>
</evidence>
<feature type="region of interest" description="Disordered" evidence="5">
    <location>
        <begin position="618"/>
        <end position="642"/>
    </location>
</feature>
<proteinExistence type="predicted"/>
<keyword evidence="2" id="KW-0677">Repeat</keyword>
<dbReference type="InterPro" id="IPR036439">
    <property type="entry name" value="Dockerin_dom_sf"/>
</dbReference>
<dbReference type="SUPFAM" id="SSF49299">
    <property type="entry name" value="PKD domain"/>
    <property type="match status" value="1"/>
</dbReference>
<accession>H5SSW5</accession>
<evidence type="ECO:0000256" key="5">
    <source>
        <dbReference type="SAM" id="MobiDB-lite"/>
    </source>
</evidence>
<dbReference type="SUPFAM" id="SSF63446">
    <property type="entry name" value="Type I dockerin domain"/>
    <property type="match status" value="1"/>
</dbReference>
<dbReference type="GO" id="GO:0007155">
    <property type="term" value="P:cell adhesion"/>
    <property type="evidence" value="ECO:0007669"/>
    <property type="project" value="InterPro"/>
</dbReference>
<dbReference type="PROSITE" id="PS51470">
    <property type="entry name" value="FG_GAP"/>
    <property type="match status" value="4"/>
</dbReference>
<dbReference type="InterPro" id="IPR035986">
    <property type="entry name" value="PKD_dom_sf"/>
</dbReference>
<dbReference type="Pfam" id="PF01839">
    <property type="entry name" value="FG-GAP"/>
    <property type="match status" value="5"/>
</dbReference>
<dbReference type="GO" id="GO:0000272">
    <property type="term" value="P:polysaccharide catabolic process"/>
    <property type="evidence" value="ECO:0007669"/>
    <property type="project" value="InterPro"/>
</dbReference>
<dbReference type="Pfam" id="PF22352">
    <property type="entry name" value="K319L-like_PKD"/>
    <property type="match status" value="1"/>
</dbReference>
<gene>
    <name evidence="7" type="ORF">HGMM_OP3C406</name>
</gene>
<keyword evidence="1" id="KW-0732">Signal</keyword>
<evidence type="ECO:0000256" key="1">
    <source>
        <dbReference type="ARBA" id="ARBA00022729"/>
    </source>
</evidence>
<dbReference type="InterPro" id="IPR013517">
    <property type="entry name" value="FG-GAP"/>
</dbReference>
<evidence type="ECO:0000313" key="7">
    <source>
        <dbReference type="EMBL" id="BAL59251.1"/>
    </source>
</evidence>
<keyword evidence="4" id="KW-0325">Glycoprotein</keyword>
<dbReference type="PRINTS" id="PR01185">
    <property type="entry name" value="INTEGRINA"/>
</dbReference>
<dbReference type="InterPro" id="IPR013783">
    <property type="entry name" value="Ig-like_fold"/>
</dbReference>
<name>H5SSW5_ACEAU</name>
<protein>
    <submittedName>
        <fullName evidence="7">Hypothetical conserved protein</fullName>
    </submittedName>
</protein>
<evidence type="ECO:0000256" key="4">
    <source>
        <dbReference type="ARBA" id="ARBA00023180"/>
    </source>
</evidence>